<keyword evidence="1" id="KW-1133">Transmembrane helix</keyword>
<organism evidence="3 4">
    <name type="scientific">Agrobacterium larrymoorei</name>
    <dbReference type="NCBI Taxonomy" id="160699"/>
    <lineage>
        <taxon>Bacteria</taxon>
        <taxon>Pseudomonadati</taxon>
        <taxon>Pseudomonadota</taxon>
        <taxon>Alphaproteobacteria</taxon>
        <taxon>Hyphomicrobiales</taxon>
        <taxon>Rhizobiaceae</taxon>
        <taxon>Rhizobium/Agrobacterium group</taxon>
        <taxon>Agrobacterium</taxon>
    </lineage>
</organism>
<gene>
    <name evidence="3" type="ORF">QE408_002563</name>
</gene>
<evidence type="ECO:0000259" key="2">
    <source>
        <dbReference type="Pfam" id="PF24801"/>
    </source>
</evidence>
<feature type="transmembrane region" description="Helical" evidence="1">
    <location>
        <begin position="125"/>
        <end position="146"/>
    </location>
</feature>
<feature type="domain" description="Tip attachment protein J HDII-ins2" evidence="2">
    <location>
        <begin position="286"/>
        <end position="394"/>
    </location>
</feature>
<name>A0ABU0UKD8_9HYPH</name>
<reference evidence="3 4" key="1">
    <citation type="submission" date="2023-07" db="EMBL/GenBank/DDBJ databases">
        <title>Functional and genomic diversity of the sorghum phyllosphere microbiome.</title>
        <authorList>
            <person name="Shade A."/>
        </authorList>
    </citation>
    <scope>NUCLEOTIDE SEQUENCE [LARGE SCALE GENOMIC DNA]</scope>
    <source>
        <strain evidence="3 4">SORGH_AS_1126</strain>
    </source>
</reference>
<keyword evidence="1" id="KW-0812">Transmembrane</keyword>
<accession>A0ABU0UKD8</accession>
<dbReference type="Proteomes" id="UP001224781">
    <property type="component" value="Unassembled WGS sequence"/>
</dbReference>
<proteinExistence type="predicted"/>
<dbReference type="Pfam" id="PF24801">
    <property type="entry name" value="FNIII-A_GpJ"/>
    <property type="match status" value="1"/>
</dbReference>
<comment type="caution">
    <text evidence="3">The sequence shown here is derived from an EMBL/GenBank/DDBJ whole genome shotgun (WGS) entry which is preliminary data.</text>
</comment>
<keyword evidence="1" id="KW-0472">Membrane</keyword>
<evidence type="ECO:0000313" key="3">
    <source>
        <dbReference type="EMBL" id="MDQ1185420.1"/>
    </source>
</evidence>
<evidence type="ECO:0000256" key="1">
    <source>
        <dbReference type="SAM" id="Phobius"/>
    </source>
</evidence>
<dbReference type="RefSeq" id="WP_306931640.1">
    <property type="nucleotide sequence ID" value="NZ_JAUTBL010000002.1"/>
</dbReference>
<protein>
    <recommendedName>
        <fullName evidence="2">Tip attachment protein J HDII-ins2 domain-containing protein</fullName>
    </recommendedName>
</protein>
<dbReference type="EMBL" id="JAUTBL010000002">
    <property type="protein sequence ID" value="MDQ1185420.1"/>
    <property type="molecule type" value="Genomic_DNA"/>
</dbReference>
<dbReference type="InterPro" id="IPR055385">
    <property type="entry name" value="GpJ_HDII-ins2"/>
</dbReference>
<keyword evidence="4" id="KW-1185">Reference proteome</keyword>
<feature type="transmembrane region" description="Helical" evidence="1">
    <location>
        <begin position="94"/>
        <end position="113"/>
    </location>
</feature>
<evidence type="ECO:0000313" key="4">
    <source>
        <dbReference type="Proteomes" id="UP001224781"/>
    </source>
</evidence>
<sequence length="1115" mass="120302">MSPQTQLIPVLAAPMIDPAAGRIDMAMPVGSTLAEIVRAALPELSSNDWHNCRVAIVSERGSIIVPAKHWHSVRPRDGARVVIRLVPGKNALKSILSIVVAIAAVALGQFWAVPFASALGISTGLAAGLIGLGVTVIGNLLINALIPPPKPPQTLNAENRYNITGWRNRFEPDTAVPLPLGTMRYAPPFGAYTYSEIVGDWQYLRCLFCFGYGPVNLSGFQIGDTSLSEYDEVELEVREGRAGDAPLSMFPRQIIEDTIGAELLMPYPRNDLGDIISGSPAKEERVVRTTGADASGASIIFAWPSGLVRFNDKGEPGSHTVTIRIEQRRVDAEEWQLVKTINVSARKLEAFYRQHTWDFPTRGRWQVSCTMLTAETSDSKIQQRTSWAALQTIRPEYPLNFPHPLAVVALRIKATHQLNGQLDNFNALVSRPCLDYDHTNGPWIERNTRNPASLYRYVLQSPANPKAVSDTGIDEEALADWHDFCRINDLKYDRVIEEKSTTLRDLLTEIAAAGRASPRHDGLKWSVTVDRPDKLLVDHISPRNSYDLRISRSYVQPPDGFRVSFQDATNDYKAAERIVPWPGKETAELLLLEELELPGKTDPDEIYLEARRRMYEAMYRPDVYTVSQDGPIRVSTRGDLVHLSSHVINRVQVAARVKSTDSRFIEIDESVTMEPGKNYAVRFRTGITADDTIGTSIVRTLVKTPGEKSVLLVEGKGDMPVAGDLLHFGEASTVDYPVVVTGVEAGEDFSSHLRLIDAAPIIDELINAEIVPPWSGRAGAEIPETASQPSAPRFTSIRSGYSGTGALNRIDYLLQAGTGPVPASTFQVDHRVNGATAWTTISIAVADGGGSVTTYQNGSTVQMRARALSADGTPGPYTATITFKVGGDDLAIPNALPSGMISVGALLGAAVIQFSTGDDAGISRVQVYRSTSSVLNRATDAATLLAVQPSRSYSAPIGDTTRENLLTNGAMDNAGTWTAGSGWSIANGKGSKSAGAASALSQPLAAESGKFYRIAYSLSDVTAGNLTPQLLGGSMRAGTARNANGMFSDRIQAVTGNNTFALAASSAFAGSVDNAVAYLETSTCLAQGTHYFWLEPQNDDGIPGPVSGPFSVIIL</sequence>